<dbReference type="Proteomes" id="UP001396334">
    <property type="component" value="Unassembled WGS sequence"/>
</dbReference>
<evidence type="ECO:0008006" key="5">
    <source>
        <dbReference type="Google" id="ProtNLM"/>
    </source>
</evidence>
<comment type="caution">
    <text evidence="3">The sequence shown here is derived from an EMBL/GenBank/DDBJ whole genome shotgun (WGS) entry which is preliminary data.</text>
</comment>
<proteinExistence type="predicted"/>
<evidence type="ECO:0000313" key="4">
    <source>
        <dbReference type="Proteomes" id="UP001396334"/>
    </source>
</evidence>
<feature type="chain" id="PRO_5045594716" description="Fluoride ion transporter CrcB" evidence="2">
    <location>
        <begin position="17"/>
        <end position="105"/>
    </location>
</feature>
<name>A0ABR2P7F6_9ROSI</name>
<keyword evidence="2" id="KW-0732">Signal</keyword>
<feature type="transmembrane region" description="Helical" evidence="1">
    <location>
        <begin position="84"/>
        <end position="104"/>
    </location>
</feature>
<organism evidence="3 4">
    <name type="scientific">Hibiscus sabdariffa</name>
    <name type="common">roselle</name>
    <dbReference type="NCBI Taxonomy" id="183260"/>
    <lineage>
        <taxon>Eukaryota</taxon>
        <taxon>Viridiplantae</taxon>
        <taxon>Streptophyta</taxon>
        <taxon>Embryophyta</taxon>
        <taxon>Tracheophyta</taxon>
        <taxon>Spermatophyta</taxon>
        <taxon>Magnoliopsida</taxon>
        <taxon>eudicotyledons</taxon>
        <taxon>Gunneridae</taxon>
        <taxon>Pentapetalae</taxon>
        <taxon>rosids</taxon>
        <taxon>malvids</taxon>
        <taxon>Malvales</taxon>
        <taxon>Malvaceae</taxon>
        <taxon>Malvoideae</taxon>
        <taxon>Hibiscus</taxon>
    </lineage>
</organism>
<protein>
    <recommendedName>
        <fullName evidence="5">Fluoride ion transporter CrcB</fullName>
    </recommendedName>
</protein>
<feature type="signal peptide" evidence="2">
    <location>
        <begin position="1"/>
        <end position="16"/>
    </location>
</feature>
<evidence type="ECO:0000256" key="1">
    <source>
        <dbReference type="SAM" id="Phobius"/>
    </source>
</evidence>
<gene>
    <name evidence="3" type="ORF">V6N11_029680</name>
</gene>
<keyword evidence="1" id="KW-1133">Transmembrane helix</keyword>
<keyword evidence="1" id="KW-0472">Membrane</keyword>
<evidence type="ECO:0000313" key="3">
    <source>
        <dbReference type="EMBL" id="KAK8984365.1"/>
    </source>
</evidence>
<sequence length="105" mass="11213">MKQLLLALAALNSSTAKHNLHFSTVLGIILCLLPGESIGENNVPLLFHGHLIAFYACVISTVFTFTGSFTALMIGDDSKTSRFCALYSSVAMASTLSSLVYVLLV</sequence>
<dbReference type="EMBL" id="JBBPBN010000078">
    <property type="protein sequence ID" value="KAK8984365.1"/>
    <property type="molecule type" value="Genomic_DNA"/>
</dbReference>
<evidence type="ECO:0000256" key="2">
    <source>
        <dbReference type="SAM" id="SignalP"/>
    </source>
</evidence>
<accession>A0ABR2P7F6</accession>
<keyword evidence="4" id="KW-1185">Reference proteome</keyword>
<reference evidence="3 4" key="1">
    <citation type="journal article" date="2024" name="G3 (Bethesda)">
        <title>Genome assembly of Hibiscus sabdariffa L. provides insights into metabolisms of medicinal natural products.</title>
        <authorList>
            <person name="Kim T."/>
        </authorList>
    </citation>
    <scope>NUCLEOTIDE SEQUENCE [LARGE SCALE GENOMIC DNA]</scope>
    <source>
        <strain evidence="3">TK-2024</strain>
        <tissue evidence="3">Old leaves</tissue>
    </source>
</reference>
<keyword evidence="1" id="KW-0812">Transmembrane</keyword>
<feature type="transmembrane region" description="Helical" evidence="1">
    <location>
        <begin position="52"/>
        <end position="72"/>
    </location>
</feature>